<reference evidence="3" key="1">
    <citation type="submission" date="2015-01" db="EMBL/GenBank/DDBJ databases">
        <title>The Genome Sequence of Cryptococcus gattii MMRL2647.</title>
        <authorList>
            <consortium name="The Broad Institute Genomics Platform"/>
            <person name="Cuomo C."/>
            <person name="Litvintseva A."/>
            <person name="Chen Y."/>
            <person name="Heitman J."/>
            <person name="Sun S."/>
            <person name="Springer D."/>
            <person name="Dromer F."/>
            <person name="Young S."/>
            <person name="Zeng Q."/>
            <person name="Gargeya S."/>
            <person name="Abouelleil A."/>
            <person name="Alvarado L."/>
            <person name="Chapman S.B."/>
            <person name="Gainer-Dewar J."/>
            <person name="Goldberg J."/>
            <person name="Griggs A."/>
            <person name="Gujja S."/>
            <person name="Hansen M."/>
            <person name="Howarth C."/>
            <person name="Imamovic A."/>
            <person name="Larimer J."/>
            <person name="Murphy C."/>
            <person name="Naylor J."/>
            <person name="Pearson M."/>
            <person name="Priest M."/>
            <person name="Roberts A."/>
            <person name="Saif S."/>
            <person name="Shea T."/>
            <person name="Sykes S."/>
            <person name="Wortman J."/>
            <person name="Nusbaum C."/>
            <person name="Birren B."/>
        </authorList>
    </citation>
    <scope>NUCLEOTIDE SEQUENCE [LARGE SCALE GENOMIC DNA]</scope>
    <source>
        <strain evidence="3">IND107</strain>
    </source>
</reference>
<reference evidence="2 3" key="2">
    <citation type="submission" date="2024-01" db="EMBL/GenBank/DDBJ databases">
        <title>Comparative genomics of Cryptococcus and Kwoniella reveals pathogenesis evolution and contrasting modes of karyotype evolution via chromosome fusion or intercentromeric recombination.</title>
        <authorList>
            <person name="Coelho M.A."/>
            <person name="David-Palma M."/>
            <person name="Shea T."/>
            <person name="Bowers K."/>
            <person name="Mcginley-Smith S."/>
            <person name="Mohammad A.W."/>
            <person name="Gnirke A."/>
            <person name="Yurkov A.M."/>
            <person name="Nowrousian M."/>
            <person name="Sun S."/>
            <person name="Cuomo C.A."/>
            <person name="Heitman J."/>
        </authorList>
    </citation>
    <scope>NUCLEOTIDE SEQUENCE [LARGE SCALE GENOMIC DNA]</scope>
    <source>
        <strain evidence="2 3">IND107</strain>
    </source>
</reference>
<dbReference type="RefSeq" id="XP_066613042.1">
    <property type="nucleotide sequence ID" value="XM_066758594.1"/>
</dbReference>
<feature type="region of interest" description="Disordered" evidence="1">
    <location>
        <begin position="500"/>
        <end position="576"/>
    </location>
</feature>
<evidence type="ECO:0000256" key="1">
    <source>
        <dbReference type="SAM" id="MobiDB-lite"/>
    </source>
</evidence>
<feature type="compositionally biased region" description="Acidic residues" evidence="1">
    <location>
        <begin position="645"/>
        <end position="655"/>
    </location>
</feature>
<feature type="region of interest" description="Disordered" evidence="1">
    <location>
        <begin position="611"/>
        <end position="710"/>
    </location>
</feature>
<keyword evidence="3" id="KW-1185">Reference proteome</keyword>
<accession>A0ABR3BPG6</accession>
<sequence length="733" mass="81046">MDRADWTRVSGVNANVYNPCLADTLALATKNRGHSKQSLNAKYDQILGSVRGRTASLFAKEPEIGQGRDGKTFAGPSLIPSPQSYGVGSKLKRASLASQTRCAFPTHRNGGIFANLISARPVILQQPPPCSPTLSDYNYNTGPSHARNDSSNLLYTPKTDAFEPDSYSTPYVDQQIGSKTEYSRGIGGCAQPISGFASFAHPEDMVHLPHNSSPRSHIYQPSSPSPRPSMTLAEHRVRFQPSHQTQFYSPAPVHLPLSSNMEFSAFPQSSEAYQSHYGTEEELSDFNFAPAWPQPAPTPHQSPLPMAPIFSAPSAPSLPECRFSPVPVQTSLADLAPAATSSDLSSYPNLTMSEIQSPITTQSIYHTDSTISVASIIPQSLAQAHQDILLPRQKKKQKRRDIQQNHYKIKGKEAIRFLEDMAESLSEGEIDPSPLPMPSEVPSDRWCAQAWVPTFEQPLIAYADPFTPEEDESGPSSDTCVASCVADTIDSPHTLVTEEINNASPTSLEKDDVSQDNTLKGMDQDFPQQPHSKNKGNQRKLLKEKLRNRVPTPAPPPKYDSEDEQTAHESESELQLEFTQFCQDKAPNQISPARRLFKSMSDHKFKFKVPFQTAGKDGNSSESSKKMVPFKRKKQPSETSSITEQQEDIEDFSEDESTRPAEMIKEDPTEANDMGKEGKLKPAKAEEGKANGTGTLDEKQDEKDAKYREGKRWVDEGFFNTDGGELGFRIWHD</sequence>
<protein>
    <submittedName>
        <fullName evidence="2">Uncharacterized protein</fullName>
    </submittedName>
</protein>
<proteinExistence type="predicted"/>
<dbReference type="Proteomes" id="UP000054399">
    <property type="component" value="Unassembled WGS sequence"/>
</dbReference>
<evidence type="ECO:0000313" key="2">
    <source>
        <dbReference type="EMBL" id="KAL0247081.1"/>
    </source>
</evidence>
<gene>
    <name evidence="2" type="ORF">I308_104116</name>
</gene>
<evidence type="ECO:0000313" key="3">
    <source>
        <dbReference type="Proteomes" id="UP000054399"/>
    </source>
</evidence>
<organism evidence="2 3">
    <name type="scientific">Cryptococcus tetragattii IND107</name>
    <dbReference type="NCBI Taxonomy" id="1296105"/>
    <lineage>
        <taxon>Eukaryota</taxon>
        <taxon>Fungi</taxon>
        <taxon>Dikarya</taxon>
        <taxon>Basidiomycota</taxon>
        <taxon>Agaricomycotina</taxon>
        <taxon>Tremellomycetes</taxon>
        <taxon>Tremellales</taxon>
        <taxon>Cryptococcaceae</taxon>
        <taxon>Cryptococcus</taxon>
        <taxon>Cryptococcus gattii species complex</taxon>
    </lineage>
</organism>
<dbReference type="GeneID" id="91990972"/>
<name>A0ABR3BPG6_9TREE</name>
<feature type="compositionally biased region" description="Basic and acidic residues" evidence="1">
    <location>
        <begin position="656"/>
        <end position="689"/>
    </location>
</feature>
<comment type="caution">
    <text evidence="2">The sequence shown here is derived from an EMBL/GenBank/DDBJ whole genome shotgun (WGS) entry which is preliminary data.</text>
</comment>
<dbReference type="EMBL" id="ATAM02000007">
    <property type="protein sequence ID" value="KAL0247081.1"/>
    <property type="molecule type" value="Genomic_DNA"/>
</dbReference>
<feature type="compositionally biased region" description="Basic and acidic residues" evidence="1">
    <location>
        <begin position="696"/>
        <end position="710"/>
    </location>
</feature>